<dbReference type="InterPro" id="IPR029063">
    <property type="entry name" value="SAM-dependent_MTases_sf"/>
</dbReference>
<dbReference type="HOGENOM" id="CLU_024840_1_1_3"/>
<proteinExistence type="predicted"/>
<reference evidence="4" key="1">
    <citation type="journal article" date="2013" name="Proc. Natl. Acad. Sci. U.S.A.">
        <title>Improving the coverage of the cyanobacterial phylum using diversity-driven genome sequencing.</title>
        <authorList>
            <person name="Shih P.M."/>
            <person name="Wu D."/>
            <person name="Latifi A."/>
            <person name="Axen S.D."/>
            <person name="Fewer D.P."/>
            <person name="Talla E."/>
            <person name="Calteau A."/>
            <person name="Cai F."/>
            <person name="Tandeau de Marsac N."/>
            <person name="Rippka R."/>
            <person name="Herdman M."/>
            <person name="Sivonen K."/>
            <person name="Coursin T."/>
            <person name="Laurent T."/>
            <person name="Goodwin L."/>
            <person name="Nolan M."/>
            <person name="Davenport K.W."/>
            <person name="Han C.S."/>
            <person name="Rubin E.M."/>
            <person name="Eisen J.A."/>
            <person name="Woyke T."/>
            <person name="Gugger M."/>
            <person name="Kerfeld C.A."/>
        </authorList>
    </citation>
    <scope>NUCLEOTIDE SEQUENCE [LARGE SCALE GENOMIC DNA]</scope>
    <source>
        <strain evidence="4">ATCC 27147 / PCC 6307</strain>
    </source>
</reference>
<protein>
    <recommendedName>
        <fullName evidence="5">SAM-dependent methyltransferase, MidA family</fullName>
    </recommendedName>
</protein>
<evidence type="ECO:0000256" key="1">
    <source>
        <dbReference type="ARBA" id="ARBA00022603"/>
    </source>
</evidence>
<dbReference type="AlphaFoldDB" id="K9P4E1"/>
<dbReference type="STRING" id="292564.Cyagr_0649"/>
<dbReference type="SUPFAM" id="SSF53335">
    <property type="entry name" value="S-adenosyl-L-methionine-dependent methyltransferases"/>
    <property type="match status" value="1"/>
</dbReference>
<keyword evidence="2" id="KW-0808">Transferase</keyword>
<dbReference type="PATRIC" id="fig|292564.3.peg.601"/>
<evidence type="ECO:0000313" key="3">
    <source>
        <dbReference type="EMBL" id="AFY27838.1"/>
    </source>
</evidence>
<accession>K9P4E1</accession>
<keyword evidence="1" id="KW-0489">Methyltransferase</keyword>
<dbReference type="Pfam" id="PF02636">
    <property type="entry name" value="Methyltransf_28"/>
    <property type="match status" value="1"/>
</dbReference>
<organism evidence="3 4">
    <name type="scientific">Cyanobium gracile (strain ATCC 27147 / PCC 6307)</name>
    <dbReference type="NCBI Taxonomy" id="292564"/>
    <lineage>
        <taxon>Bacteria</taxon>
        <taxon>Bacillati</taxon>
        <taxon>Cyanobacteriota</taxon>
        <taxon>Cyanophyceae</taxon>
        <taxon>Synechococcales</taxon>
        <taxon>Prochlorococcaceae</taxon>
        <taxon>Cyanobium</taxon>
    </lineage>
</organism>
<evidence type="ECO:0000256" key="2">
    <source>
        <dbReference type="ARBA" id="ARBA00022679"/>
    </source>
</evidence>
<sequence>MIPPSPGFPAVPAWLAQRLRAAGGSVPFLDYMDWALHDPDHGAYGSGRLQIGPGGDFATAPSLGEEFARLLAPQVAQWLALLPADESLTLVETGPGEGQLAQQLAEALHTGWPSLAGRTELVLVEPNAGMAERQRHRLASCPLPVRWADLRTLADAPRRGVVLAHEVLDALAVERIERRGEGWCRQRVVLEDDGLRLEAGEPVSGAMLASLADLGLLPLDGRRPEGWCSELHPGLAPWLAACAGALAQGWLLVIDYAHEARRYYAPQRSNGTLMAYRRQRASDDPLREPGQWDLTAHLCLESLEVAARAGGWQPQGVCRQGEALLALGLAQRLHGLQRESGTPLAQLLQRRETLLRLVDPAGLGEFRWIALRRDGEPPTPGMEPLFLSPPSV</sequence>
<dbReference type="InterPro" id="IPR038375">
    <property type="entry name" value="NDUFAF7_sf"/>
</dbReference>
<dbReference type="PANTHER" id="PTHR12049:SF7">
    <property type="entry name" value="PROTEIN ARGININE METHYLTRANSFERASE NDUFAF7, MITOCHONDRIAL"/>
    <property type="match status" value="1"/>
</dbReference>
<dbReference type="InterPro" id="IPR003788">
    <property type="entry name" value="NDUFAF7"/>
</dbReference>
<dbReference type="GO" id="GO:0035243">
    <property type="term" value="F:protein-arginine omega-N symmetric methyltransferase activity"/>
    <property type="evidence" value="ECO:0007669"/>
    <property type="project" value="TreeGrafter"/>
</dbReference>
<gene>
    <name evidence="3" type="ordered locus">Cyagr_0649</name>
</gene>
<dbReference type="EMBL" id="CP003495">
    <property type="protein sequence ID" value="AFY27838.1"/>
    <property type="molecule type" value="Genomic_DNA"/>
</dbReference>
<dbReference type="KEGG" id="cgc:Cyagr_0649"/>
<dbReference type="PANTHER" id="PTHR12049">
    <property type="entry name" value="PROTEIN ARGININE METHYLTRANSFERASE NDUFAF7, MITOCHONDRIAL"/>
    <property type="match status" value="1"/>
</dbReference>
<evidence type="ECO:0000313" key="4">
    <source>
        <dbReference type="Proteomes" id="UP000010388"/>
    </source>
</evidence>
<dbReference type="Gene3D" id="3.40.50.12710">
    <property type="match status" value="1"/>
</dbReference>
<dbReference type="Proteomes" id="UP000010388">
    <property type="component" value="Chromosome"/>
</dbReference>
<name>K9P4E1_CYAGP</name>
<dbReference type="eggNOG" id="COG1565">
    <property type="taxonomic scope" value="Bacteria"/>
</dbReference>
<dbReference type="RefSeq" id="WP_015108292.1">
    <property type="nucleotide sequence ID" value="NC_019675.1"/>
</dbReference>
<evidence type="ECO:0008006" key="5">
    <source>
        <dbReference type="Google" id="ProtNLM"/>
    </source>
</evidence>
<dbReference type="GO" id="GO:0032259">
    <property type="term" value="P:methylation"/>
    <property type="evidence" value="ECO:0007669"/>
    <property type="project" value="UniProtKB-KW"/>
</dbReference>